<dbReference type="PROSITE" id="PS00081">
    <property type="entry name" value="LIPOXYGENASE_2"/>
    <property type="match status" value="1"/>
</dbReference>
<evidence type="ECO:0000256" key="2">
    <source>
        <dbReference type="ARBA" id="ARBA00022964"/>
    </source>
</evidence>
<dbReference type="InterPro" id="IPR036226">
    <property type="entry name" value="LipOase_C_sf"/>
</dbReference>
<dbReference type="SUPFAM" id="SSF49723">
    <property type="entry name" value="Lipase/lipooxygenase domain (PLAT/LH2 domain)"/>
    <property type="match status" value="1"/>
</dbReference>
<dbReference type="InterPro" id="IPR001024">
    <property type="entry name" value="PLAT/LH2_dom"/>
</dbReference>
<evidence type="ECO:0000259" key="7">
    <source>
        <dbReference type="PROSITE" id="PS51393"/>
    </source>
</evidence>
<dbReference type="GO" id="GO:0016702">
    <property type="term" value="F:oxidoreductase activity, acting on single donors with incorporation of molecular oxygen, incorporation of two atoms of oxygen"/>
    <property type="evidence" value="ECO:0007669"/>
    <property type="project" value="InterPro"/>
</dbReference>
<reference evidence="8" key="1">
    <citation type="submission" date="2015-04" db="EMBL/GenBank/DDBJ databases">
        <title>The genome sequence of the plant pathogenic Rhizarian Plasmodiophora brassicae reveals insights in its biotrophic life cycle and the origin of chitin synthesis.</title>
        <authorList>
            <person name="Schwelm A."/>
            <person name="Fogelqvist J."/>
            <person name="Knaust A."/>
            <person name="Julke S."/>
            <person name="Lilja T."/>
            <person name="Dhandapani V."/>
            <person name="Bonilla-Rosso G."/>
            <person name="Karlsson M."/>
            <person name="Shevchenko A."/>
            <person name="Choi S.R."/>
            <person name="Kim H.G."/>
            <person name="Park J.Y."/>
            <person name="Lim Y.P."/>
            <person name="Ludwig-Muller J."/>
            <person name="Dixelius C."/>
        </authorList>
    </citation>
    <scope>NUCLEOTIDE SEQUENCE</scope>
    <source>
        <tissue evidence="8">Potato root galls</tissue>
    </source>
</reference>
<dbReference type="InterPro" id="IPR020834">
    <property type="entry name" value="LipOase_CS"/>
</dbReference>
<evidence type="ECO:0000256" key="3">
    <source>
        <dbReference type="ARBA" id="ARBA00023002"/>
    </source>
</evidence>
<keyword evidence="3" id="KW-0560">Oxidoreductase</keyword>
<organism evidence="8">
    <name type="scientific">Spongospora subterranea</name>
    <dbReference type="NCBI Taxonomy" id="70186"/>
    <lineage>
        <taxon>Eukaryota</taxon>
        <taxon>Sar</taxon>
        <taxon>Rhizaria</taxon>
        <taxon>Endomyxa</taxon>
        <taxon>Phytomyxea</taxon>
        <taxon>Plasmodiophorida</taxon>
        <taxon>Plasmodiophoridae</taxon>
        <taxon>Spongospora</taxon>
    </lineage>
</organism>
<dbReference type="InterPro" id="IPR013819">
    <property type="entry name" value="LipOase_C"/>
</dbReference>
<dbReference type="AlphaFoldDB" id="A0A0H5RJG3"/>
<dbReference type="PROSITE" id="PS51393">
    <property type="entry name" value="LIPOXYGENASE_3"/>
    <property type="match status" value="1"/>
</dbReference>
<dbReference type="Pfam" id="PF00305">
    <property type="entry name" value="Lipoxygenase"/>
    <property type="match status" value="1"/>
</dbReference>
<keyword evidence="4" id="KW-0443">Lipid metabolism</keyword>
<evidence type="ECO:0000256" key="1">
    <source>
        <dbReference type="ARBA" id="ARBA00022723"/>
    </source>
</evidence>
<proteinExistence type="predicted"/>
<dbReference type="PROSITE" id="PS50095">
    <property type="entry name" value="PLAT"/>
    <property type="match status" value="1"/>
</dbReference>
<feature type="domain" description="Lipoxygenase" evidence="7">
    <location>
        <begin position="126"/>
        <end position="698"/>
    </location>
</feature>
<dbReference type="InterPro" id="IPR036392">
    <property type="entry name" value="PLAT/LH2_dom_sf"/>
</dbReference>
<evidence type="ECO:0000256" key="4">
    <source>
        <dbReference type="ARBA" id="ARBA00023098"/>
    </source>
</evidence>
<name>A0A0H5RJG3_9EUKA</name>
<evidence type="ECO:0008006" key="9">
    <source>
        <dbReference type="Google" id="ProtNLM"/>
    </source>
</evidence>
<evidence type="ECO:0000313" key="8">
    <source>
        <dbReference type="EMBL" id="CRZ08834.1"/>
    </source>
</evidence>
<keyword evidence="1" id="KW-0479">Metal-binding</keyword>
<dbReference type="PANTHER" id="PTHR11771">
    <property type="entry name" value="LIPOXYGENASE"/>
    <property type="match status" value="1"/>
</dbReference>
<dbReference type="GO" id="GO:0046872">
    <property type="term" value="F:metal ion binding"/>
    <property type="evidence" value="ECO:0007669"/>
    <property type="project" value="UniProtKB-KW"/>
</dbReference>
<accession>A0A0H5RJG3</accession>
<comment type="caution">
    <text evidence="5">Lacks conserved residue(s) required for the propagation of feature annotation.</text>
</comment>
<dbReference type="InterPro" id="IPR000907">
    <property type="entry name" value="LipOase"/>
</dbReference>
<dbReference type="Gene3D" id="2.60.60.20">
    <property type="entry name" value="PLAT/LH2 domain"/>
    <property type="match status" value="1"/>
</dbReference>
<dbReference type="GO" id="GO:0034440">
    <property type="term" value="P:lipid oxidation"/>
    <property type="evidence" value="ECO:0007669"/>
    <property type="project" value="InterPro"/>
</dbReference>
<protein>
    <recommendedName>
        <fullName evidence="9">Lipoxygenase domain-containing protein</fullName>
    </recommendedName>
</protein>
<keyword evidence="2" id="KW-0223">Dioxygenase</keyword>
<dbReference type="Gene3D" id="3.10.450.60">
    <property type="match status" value="1"/>
</dbReference>
<dbReference type="SMART" id="SM00308">
    <property type="entry name" value="LH2"/>
    <property type="match status" value="1"/>
</dbReference>
<dbReference type="EMBL" id="HACM01008392">
    <property type="protein sequence ID" value="CRZ08834.1"/>
    <property type="molecule type" value="Transcribed_RNA"/>
</dbReference>
<dbReference type="Gene3D" id="1.20.245.10">
    <property type="entry name" value="Lipoxygenase-1, Domain 5"/>
    <property type="match status" value="1"/>
</dbReference>
<dbReference type="Pfam" id="PF01477">
    <property type="entry name" value="PLAT"/>
    <property type="match status" value="1"/>
</dbReference>
<sequence>MASKMVYTVTMHTGERLLVASDLRIEVTLISSSAKKAGPFSLRSKFGIIERHHGEHTEIHKFDAEQDIGEIVAIQVHANRGWRSLFTDLFINSITVRQTSRGIEMFVPIYSWIQKGDNRTFFGGVPTLPNDPKLTDSMLELRSADIAYHQSVYDSTKFARITGLPSGLRARYQDLPADEQFESLKGRQVLSNVIKKILETGVADLFGHRRSWGSLEEFKSALFGPNGSLLSPIAETWDTDDTMGRQYLCGINPAFVKLCAGSFPEKFPVTDKVLKSKVAILRDKDIQTEMQAGKFCYVDFRPLLQDLVDIQARERAQGVNDHQNSYLAAAVCLFYYSEPINTIVPVAIQLKQGGKMYYPTVKDDSEFQKNEWIMAKMFVNNADAQIHQLCTHFMGTHMVIEAYAIAARRTLSSSHPLFRLLKPHLQWTSAINSLARQRLLPTIESLFSIGHQMFPLIQRAYSLWTYEFLSPLHLLKQNGFTDGIKSPLVDTPGAYPWREDVLLIYEAIHEFTSKYVNHYYKGDDKLVAADAEISNWRLELLEVLPKKNYPQIDTCQQLIDMTANVIFAATAGHAPINFNQYEYYSWVPNHPAVMRLGLPEDIKVPITTEILLDAIPNVTQTVQSIALARSLSEYADEEVFLGKAEPDLSDPAARVIHETFNAKLDEITVIIKKRNETSRAKDPYIWLMPQMISNSIAI</sequence>
<feature type="domain" description="PLAT" evidence="6">
    <location>
        <begin position="5"/>
        <end position="127"/>
    </location>
</feature>
<evidence type="ECO:0000256" key="5">
    <source>
        <dbReference type="PROSITE-ProRule" id="PRU00152"/>
    </source>
</evidence>
<evidence type="ECO:0000259" key="6">
    <source>
        <dbReference type="PROSITE" id="PS50095"/>
    </source>
</evidence>
<dbReference type="PRINTS" id="PR00087">
    <property type="entry name" value="LIPOXYGENASE"/>
</dbReference>
<dbReference type="SUPFAM" id="SSF48484">
    <property type="entry name" value="Lipoxigenase"/>
    <property type="match status" value="1"/>
</dbReference>